<organism evidence="1 2">
    <name type="scientific">Lottia gigantea</name>
    <name type="common">Giant owl limpet</name>
    <dbReference type="NCBI Taxonomy" id="225164"/>
    <lineage>
        <taxon>Eukaryota</taxon>
        <taxon>Metazoa</taxon>
        <taxon>Spiralia</taxon>
        <taxon>Lophotrochozoa</taxon>
        <taxon>Mollusca</taxon>
        <taxon>Gastropoda</taxon>
        <taxon>Patellogastropoda</taxon>
        <taxon>Lottioidea</taxon>
        <taxon>Lottiidae</taxon>
        <taxon>Lottia</taxon>
    </lineage>
</organism>
<protein>
    <recommendedName>
        <fullName evidence="3">CCHC-type domain-containing protein</fullName>
    </recommendedName>
</protein>
<evidence type="ECO:0000313" key="2">
    <source>
        <dbReference type="Proteomes" id="UP000030746"/>
    </source>
</evidence>
<dbReference type="RefSeq" id="XP_009057842.1">
    <property type="nucleotide sequence ID" value="XM_009059594.1"/>
</dbReference>
<reference evidence="1 2" key="1">
    <citation type="journal article" date="2013" name="Nature">
        <title>Insights into bilaterian evolution from three spiralian genomes.</title>
        <authorList>
            <person name="Simakov O."/>
            <person name="Marletaz F."/>
            <person name="Cho S.J."/>
            <person name="Edsinger-Gonzales E."/>
            <person name="Havlak P."/>
            <person name="Hellsten U."/>
            <person name="Kuo D.H."/>
            <person name="Larsson T."/>
            <person name="Lv J."/>
            <person name="Arendt D."/>
            <person name="Savage R."/>
            <person name="Osoegawa K."/>
            <person name="de Jong P."/>
            <person name="Grimwood J."/>
            <person name="Chapman J.A."/>
            <person name="Shapiro H."/>
            <person name="Aerts A."/>
            <person name="Otillar R.P."/>
            <person name="Terry A.Y."/>
            <person name="Boore J.L."/>
            <person name="Grigoriev I.V."/>
            <person name="Lindberg D.R."/>
            <person name="Seaver E.C."/>
            <person name="Weisblat D.A."/>
            <person name="Putnam N.H."/>
            <person name="Rokhsar D.S."/>
        </authorList>
    </citation>
    <scope>NUCLEOTIDE SEQUENCE [LARGE SCALE GENOMIC DNA]</scope>
</reference>
<accession>V3ZIM0</accession>
<dbReference type="CTD" id="20236026"/>
<dbReference type="KEGG" id="lgi:LOTGIDRAFT_153567"/>
<sequence>MQSQMSTLQLDFETRLGGLKNQMQVKLSQELSDFKAVVSELESNLRCKDNTIDQLEEALYSERKKYDPLGMQQSDFDNRLLETKQKHESDMAKADMVKRSLRDELGSKHGDVNIEMRDKYQSLRHDMSCIIDKRAHCYGREAVQAVKLSISNQKLIIGSRKNDVRRVSLFDSKVEAHADDQSLQLRALKPFTLSKELDSLRAQVIKVQSEISTNERVGKILEILNDSRGIRSRSPSSNHRNAFRCFTCQEEGQLTRECPLKDETVNSHPVHKTVKNQFLNLLYSKSRKLQIIIFTEPRQLLDYFN</sequence>
<dbReference type="GO" id="GO:0008270">
    <property type="term" value="F:zinc ion binding"/>
    <property type="evidence" value="ECO:0007669"/>
    <property type="project" value="InterPro"/>
</dbReference>
<name>V3ZIM0_LOTGI</name>
<dbReference type="Proteomes" id="UP000030746">
    <property type="component" value="Unassembled WGS sequence"/>
</dbReference>
<proteinExistence type="predicted"/>
<dbReference type="AlphaFoldDB" id="V3ZIM0"/>
<dbReference type="GO" id="GO:0003676">
    <property type="term" value="F:nucleic acid binding"/>
    <property type="evidence" value="ECO:0007669"/>
    <property type="project" value="InterPro"/>
</dbReference>
<evidence type="ECO:0000313" key="1">
    <source>
        <dbReference type="EMBL" id="ESO91133.1"/>
    </source>
</evidence>
<dbReference type="EMBL" id="KB202283">
    <property type="protein sequence ID" value="ESO91133.1"/>
    <property type="molecule type" value="Genomic_DNA"/>
</dbReference>
<dbReference type="SUPFAM" id="SSF57756">
    <property type="entry name" value="Retrovirus zinc finger-like domains"/>
    <property type="match status" value="1"/>
</dbReference>
<dbReference type="OrthoDB" id="6156410at2759"/>
<dbReference type="InterPro" id="IPR036875">
    <property type="entry name" value="Znf_CCHC_sf"/>
</dbReference>
<keyword evidence="2" id="KW-1185">Reference proteome</keyword>
<gene>
    <name evidence="1" type="ORF">LOTGIDRAFT_153567</name>
</gene>
<dbReference type="HOGENOM" id="CLU_913028_0_0_1"/>
<dbReference type="GeneID" id="20236026"/>
<evidence type="ECO:0008006" key="3">
    <source>
        <dbReference type="Google" id="ProtNLM"/>
    </source>
</evidence>